<dbReference type="Pfam" id="PF13441">
    <property type="entry name" value="Gly-zipper_YMGG"/>
    <property type="match status" value="1"/>
</dbReference>
<reference evidence="8 9" key="1">
    <citation type="submission" date="2019-10" db="EMBL/GenBank/DDBJ databases">
        <title>Pseudopuniceibacterium sp. HQ09 islated from Antarctica.</title>
        <authorList>
            <person name="Liao L."/>
            <person name="Su S."/>
            <person name="Chen B."/>
            <person name="Yu Y."/>
        </authorList>
    </citation>
    <scope>NUCLEOTIDE SEQUENCE [LARGE SCALE GENOMIC DNA]</scope>
    <source>
        <strain evidence="8 9">HQ09</strain>
    </source>
</reference>
<dbReference type="SUPFAM" id="SSF103088">
    <property type="entry name" value="OmpA-like"/>
    <property type="match status" value="1"/>
</dbReference>
<dbReference type="PROSITE" id="PS51123">
    <property type="entry name" value="OMPA_2"/>
    <property type="match status" value="1"/>
</dbReference>
<evidence type="ECO:0000256" key="2">
    <source>
        <dbReference type="ARBA" id="ARBA00023136"/>
    </source>
</evidence>
<evidence type="ECO:0000256" key="1">
    <source>
        <dbReference type="ARBA" id="ARBA00004442"/>
    </source>
</evidence>
<keyword evidence="6" id="KW-0732">Signal</keyword>
<dbReference type="GO" id="GO:0009279">
    <property type="term" value="C:cell outer membrane"/>
    <property type="evidence" value="ECO:0007669"/>
    <property type="project" value="UniProtKB-SubCell"/>
</dbReference>
<organism evidence="8 9">
    <name type="scientific">Pseudooceanicola spongiae</name>
    <dbReference type="NCBI Taxonomy" id="2613965"/>
    <lineage>
        <taxon>Bacteria</taxon>
        <taxon>Pseudomonadati</taxon>
        <taxon>Pseudomonadota</taxon>
        <taxon>Alphaproteobacteria</taxon>
        <taxon>Rhodobacterales</taxon>
        <taxon>Paracoccaceae</taxon>
        <taxon>Pseudooceanicola</taxon>
    </lineage>
</organism>
<dbReference type="InterPro" id="IPR006690">
    <property type="entry name" value="OMPA-like_CS"/>
</dbReference>
<proteinExistence type="predicted"/>
<dbReference type="PROSITE" id="PS01068">
    <property type="entry name" value="OMPA_1"/>
    <property type="match status" value="1"/>
</dbReference>
<accession>A0A7L9WQS3</accession>
<dbReference type="RefSeq" id="WP_193080179.1">
    <property type="nucleotide sequence ID" value="NZ_CP045201.1"/>
</dbReference>
<feature type="region of interest" description="Disordered" evidence="5">
    <location>
        <begin position="183"/>
        <end position="203"/>
    </location>
</feature>
<dbReference type="Proteomes" id="UP000594118">
    <property type="component" value="Chromosome"/>
</dbReference>
<dbReference type="Gene3D" id="3.30.1330.60">
    <property type="entry name" value="OmpA-like domain"/>
    <property type="match status" value="1"/>
</dbReference>
<keyword evidence="2 4" id="KW-0472">Membrane</keyword>
<feature type="domain" description="OmpA-like" evidence="7">
    <location>
        <begin position="97"/>
        <end position="214"/>
    </location>
</feature>
<dbReference type="Pfam" id="PF00691">
    <property type="entry name" value="OmpA"/>
    <property type="match status" value="1"/>
</dbReference>
<comment type="subcellular location">
    <subcellularLocation>
        <location evidence="1">Cell outer membrane</location>
    </subcellularLocation>
</comment>
<dbReference type="PROSITE" id="PS51257">
    <property type="entry name" value="PROKAR_LIPOPROTEIN"/>
    <property type="match status" value="1"/>
</dbReference>
<feature type="signal peptide" evidence="6">
    <location>
        <begin position="1"/>
        <end position="20"/>
    </location>
</feature>
<dbReference type="InterPro" id="IPR027367">
    <property type="entry name" value="Gly-zipper_YMGG"/>
</dbReference>
<keyword evidence="3" id="KW-0998">Cell outer membrane</keyword>
<dbReference type="InterPro" id="IPR006664">
    <property type="entry name" value="OMP_bac"/>
</dbReference>
<dbReference type="PRINTS" id="PR01021">
    <property type="entry name" value="OMPADOMAIN"/>
</dbReference>
<dbReference type="AlphaFoldDB" id="A0A7L9WQS3"/>
<sequence length="214" mass="22128">MHLMKTATFALAGSAMILLSACTDPNDGYQNTRAGAGTGALLGAALGAVVSKDAGKGAAIGAVAGGLAGGAYGSVLDKQEAELRNQLGNNVQIVNTGDRLVVTMPQDILFATDSANLRPDLTSDLRAVAQSINQYQGTTVQVIGHTDNTGTAAYNQDLSQRRASSVAGTLINYGVSGNRVQAYGRGEDQPRASNLTPEGRQQNRRVDIVILPNS</sequence>
<dbReference type="KEGG" id="pshq:F3W81_15955"/>
<dbReference type="PANTHER" id="PTHR30329:SF21">
    <property type="entry name" value="LIPOPROTEIN YIAD-RELATED"/>
    <property type="match status" value="1"/>
</dbReference>
<dbReference type="CDD" id="cd07185">
    <property type="entry name" value="OmpA_C-like"/>
    <property type="match status" value="1"/>
</dbReference>
<name>A0A7L9WQS3_9RHOB</name>
<feature type="chain" id="PRO_5032552024" evidence="6">
    <location>
        <begin position="21"/>
        <end position="214"/>
    </location>
</feature>
<evidence type="ECO:0000256" key="4">
    <source>
        <dbReference type="PROSITE-ProRule" id="PRU00473"/>
    </source>
</evidence>
<dbReference type="EMBL" id="CP045201">
    <property type="protein sequence ID" value="QOL82194.1"/>
    <property type="molecule type" value="Genomic_DNA"/>
</dbReference>
<gene>
    <name evidence="8" type="ORF">F3W81_15955</name>
</gene>
<keyword evidence="9" id="KW-1185">Reference proteome</keyword>
<dbReference type="InterPro" id="IPR050330">
    <property type="entry name" value="Bact_OuterMem_StrucFunc"/>
</dbReference>
<evidence type="ECO:0000259" key="7">
    <source>
        <dbReference type="PROSITE" id="PS51123"/>
    </source>
</evidence>
<dbReference type="InterPro" id="IPR006665">
    <property type="entry name" value="OmpA-like"/>
</dbReference>
<evidence type="ECO:0000256" key="6">
    <source>
        <dbReference type="SAM" id="SignalP"/>
    </source>
</evidence>
<evidence type="ECO:0000313" key="8">
    <source>
        <dbReference type="EMBL" id="QOL82194.1"/>
    </source>
</evidence>
<evidence type="ECO:0000313" key="9">
    <source>
        <dbReference type="Proteomes" id="UP000594118"/>
    </source>
</evidence>
<dbReference type="PRINTS" id="PR01023">
    <property type="entry name" value="NAFLGMOTY"/>
</dbReference>
<dbReference type="InterPro" id="IPR036737">
    <property type="entry name" value="OmpA-like_sf"/>
</dbReference>
<protein>
    <submittedName>
        <fullName evidence="8">OmpA family protein</fullName>
    </submittedName>
</protein>
<feature type="compositionally biased region" description="Polar residues" evidence="5">
    <location>
        <begin position="191"/>
        <end position="200"/>
    </location>
</feature>
<evidence type="ECO:0000256" key="3">
    <source>
        <dbReference type="ARBA" id="ARBA00023237"/>
    </source>
</evidence>
<dbReference type="PANTHER" id="PTHR30329">
    <property type="entry name" value="STATOR ELEMENT OF FLAGELLAR MOTOR COMPLEX"/>
    <property type="match status" value="1"/>
</dbReference>
<evidence type="ECO:0000256" key="5">
    <source>
        <dbReference type="SAM" id="MobiDB-lite"/>
    </source>
</evidence>